<comment type="caution">
    <text evidence="3">The sequence shown here is derived from an EMBL/GenBank/DDBJ whole genome shotgun (WGS) entry which is preliminary data.</text>
</comment>
<sequence>MIRSDDTGHLKNIVLLAKIMLIISPTTAECVRRFSQLNLIKTDKRTSMEYDSLAFLLRIKIDDSSLKDYEAGPPIVHWR</sequence>
<feature type="chain" id="PRO_5039303739" description="HAT C-terminal dimerisation domain-containing protein" evidence="1">
    <location>
        <begin position="29"/>
        <end position="79"/>
    </location>
</feature>
<accession>A0A9D4QN88</accession>
<organism evidence="3 4">
    <name type="scientific">Dreissena polymorpha</name>
    <name type="common">Zebra mussel</name>
    <name type="synonym">Mytilus polymorpha</name>
    <dbReference type="NCBI Taxonomy" id="45954"/>
    <lineage>
        <taxon>Eukaryota</taxon>
        <taxon>Metazoa</taxon>
        <taxon>Spiralia</taxon>
        <taxon>Lophotrochozoa</taxon>
        <taxon>Mollusca</taxon>
        <taxon>Bivalvia</taxon>
        <taxon>Autobranchia</taxon>
        <taxon>Heteroconchia</taxon>
        <taxon>Euheterodonta</taxon>
        <taxon>Imparidentia</taxon>
        <taxon>Neoheterodontei</taxon>
        <taxon>Myida</taxon>
        <taxon>Dreissenoidea</taxon>
        <taxon>Dreissenidae</taxon>
        <taxon>Dreissena</taxon>
    </lineage>
</organism>
<feature type="domain" description="HAT C-terminal dimerisation" evidence="2">
    <location>
        <begin position="10"/>
        <end position="59"/>
    </location>
</feature>
<keyword evidence="4" id="KW-1185">Reference proteome</keyword>
<evidence type="ECO:0000313" key="4">
    <source>
        <dbReference type="Proteomes" id="UP000828390"/>
    </source>
</evidence>
<protein>
    <recommendedName>
        <fullName evidence="2">HAT C-terminal dimerisation domain-containing protein</fullName>
    </recommendedName>
</protein>
<dbReference type="EMBL" id="JAIWYP010000004">
    <property type="protein sequence ID" value="KAH3837421.1"/>
    <property type="molecule type" value="Genomic_DNA"/>
</dbReference>
<name>A0A9D4QN88_DREPO</name>
<evidence type="ECO:0000259" key="2">
    <source>
        <dbReference type="Pfam" id="PF05699"/>
    </source>
</evidence>
<gene>
    <name evidence="3" type="ORF">DPMN_110810</name>
</gene>
<reference evidence="3" key="2">
    <citation type="submission" date="2020-11" db="EMBL/GenBank/DDBJ databases">
        <authorList>
            <person name="McCartney M.A."/>
            <person name="Auch B."/>
            <person name="Kono T."/>
            <person name="Mallez S."/>
            <person name="Becker A."/>
            <person name="Gohl D.M."/>
            <person name="Silverstein K.A.T."/>
            <person name="Koren S."/>
            <person name="Bechman K.B."/>
            <person name="Herman A."/>
            <person name="Abrahante J.E."/>
            <person name="Garbe J."/>
        </authorList>
    </citation>
    <scope>NUCLEOTIDE SEQUENCE</scope>
    <source>
        <strain evidence="3">Duluth1</strain>
        <tissue evidence="3">Whole animal</tissue>
    </source>
</reference>
<keyword evidence="1" id="KW-0732">Signal</keyword>
<dbReference type="Pfam" id="PF05699">
    <property type="entry name" value="Dimer_Tnp_hAT"/>
    <property type="match status" value="1"/>
</dbReference>
<evidence type="ECO:0000313" key="3">
    <source>
        <dbReference type="EMBL" id="KAH3837421.1"/>
    </source>
</evidence>
<proteinExistence type="predicted"/>
<dbReference type="GO" id="GO:0046983">
    <property type="term" value="F:protein dimerization activity"/>
    <property type="evidence" value="ECO:0007669"/>
    <property type="project" value="InterPro"/>
</dbReference>
<dbReference type="InterPro" id="IPR008906">
    <property type="entry name" value="HATC_C_dom"/>
</dbReference>
<reference evidence="3" key="1">
    <citation type="journal article" date="2019" name="bioRxiv">
        <title>The Genome of the Zebra Mussel, Dreissena polymorpha: A Resource for Invasive Species Research.</title>
        <authorList>
            <person name="McCartney M.A."/>
            <person name="Auch B."/>
            <person name="Kono T."/>
            <person name="Mallez S."/>
            <person name="Zhang Y."/>
            <person name="Obille A."/>
            <person name="Becker A."/>
            <person name="Abrahante J.E."/>
            <person name="Garbe J."/>
            <person name="Badalamenti J.P."/>
            <person name="Herman A."/>
            <person name="Mangelson H."/>
            <person name="Liachko I."/>
            <person name="Sullivan S."/>
            <person name="Sone E.D."/>
            <person name="Koren S."/>
            <person name="Silverstein K.A.T."/>
            <person name="Beckman K.B."/>
            <person name="Gohl D.M."/>
        </authorList>
    </citation>
    <scope>NUCLEOTIDE SEQUENCE</scope>
    <source>
        <strain evidence="3">Duluth1</strain>
        <tissue evidence="3">Whole animal</tissue>
    </source>
</reference>
<dbReference type="Proteomes" id="UP000828390">
    <property type="component" value="Unassembled WGS sequence"/>
</dbReference>
<feature type="signal peptide" evidence="1">
    <location>
        <begin position="1"/>
        <end position="28"/>
    </location>
</feature>
<dbReference type="AlphaFoldDB" id="A0A9D4QN88"/>
<evidence type="ECO:0000256" key="1">
    <source>
        <dbReference type="SAM" id="SignalP"/>
    </source>
</evidence>